<dbReference type="AlphaFoldDB" id="A0A4V1N586"/>
<proteinExistence type="predicted"/>
<accession>A0A4V1N586</accession>
<dbReference type="EMBL" id="SBKQ01000002">
    <property type="protein sequence ID" value="RXR34796.1"/>
    <property type="molecule type" value="Genomic_DNA"/>
</dbReference>
<reference evidence="2" key="1">
    <citation type="submission" date="2019-01" db="EMBL/GenBank/DDBJ databases">
        <title>Cytophagaceae bacterium strain CAR-16.</title>
        <authorList>
            <person name="Chen W.-M."/>
        </authorList>
    </citation>
    <scope>NUCLEOTIDE SEQUENCE [LARGE SCALE GENOMIC DNA]</scope>
    <source>
        <strain evidence="2">ICH-30</strain>
    </source>
</reference>
<dbReference type="RefSeq" id="WP_129463203.1">
    <property type="nucleotide sequence ID" value="NZ_JACSXZ010000001.1"/>
</dbReference>
<sequence length="73" mass="8438">MKISLGWHIPKSEKDFNPIWDNGGIRRYSSTVVLNFGNKYGIIILSNASAFNLKIENIDKLCFELMNQVENYK</sequence>
<evidence type="ECO:0008006" key="3">
    <source>
        <dbReference type="Google" id="ProtNLM"/>
    </source>
</evidence>
<protein>
    <recommendedName>
        <fullName evidence="3">Beta-lactamase-related domain-containing protein</fullName>
    </recommendedName>
</protein>
<evidence type="ECO:0000313" key="1">
    <source>
        <dbReference type="EMBL" id="RXR34796.1"/>
    </source>
</evidence>
<name>A0A4V1N586_9FLAO</name>
<organism evidence="1 2">
    <name type="scientific">Flavobacterium piscinae</name>
    <dbReference type="NCBI Taxonomy" id="2506424"/>
    <lineage>
        <taxon>Bacteria</taxon>
        <taxon>Pseudomonadati</taxon>
        <taxon>Bacteroidota</taxon>
        <taxon>Flavobacteriia</taxon>
        <taxon>Flavobacteriales</taxon>
        <taxon>Flavobacteriaceae</taxon>
        <taxon>Flavobacterium</taxon>
    </lineage>
</organism>
<keyword evidence="2" id="KW-1185">Reference proteome</keyword>
<evidence type="ECO:0000313" key="2">
    <source>
        <dbReference type="Proteomes" id="UP000289734"/>
    </source>
</evidence>
<comment type="caution">
    <text evidence="1">The sequence shown here is derived from an EMBL/GenBank/DDBJ whole genome shotgun (WGS) entry which is preliminary data.</text>
</comment>
<gene>
    <name evidence="1" type="ORF">EQG68_02485</name>
</gene>
<dbReference type="Proteomes" id="UP000289734">
    <property type="component" value="Unassembled WGS sequence"/>
</dbReference>
<dbReference type="OrthoDB" id="9793489at2"/>